<dbReference type="EMBL" id="CWHR02000013">
    <property type="protein sequence ID" value="SBO27924.1"/>
    <property type="molecule type" value="Genomic_DNA"/>
</dbReference>
<dbReference type="InterPro" id="IPR029044">
    <property type="entry name" value="Nucleotide-diphossugar_trans"/>
</dbReference>
<evidence type="ECO:0000259" key="9">
    <source>
        <dbReference type="Pfam" id="PF24894"/>
    </source>
</evidence>
<organism evidence="10 12">
    <name type="scientific">Plasmodium knowlesi (strain H)</name>
    <dbReference type="NCBI Taxonomy" id="5851"/>
    <lineage>
        <taxon>Eukaryota</taxon>
        <taxon>Sar</taxon>
        <taxon>Alveolata</taxon>
        <taxon>Apicomplexa</taxon>
        <taxon>Aconoidasida</taxon>
        <taxon>Haemosporida</taxon>
        <taxon>Plasmodiidae</taxon>
        <taxon>Plasmodium</taxon>
        <taxon>Plasmodium (Plasmodium)</taxon>
    </lineage>
</organism>
<dbReference type="GO" id="GO:0005085">
    <property type="term" value="F:guanyl-nucleotide exchange factor activity"/>
    <property type="evidence" value="ECO:0007669"/>
    <property type="project" value="TreeGrafter"/>
</dbReference>
<dbReference type="GO" id="GO:0003743">
    <property type="term" value="F:translation initiation factor activity"/>
    <property type="evidence" value="ECO:0007669"/>
    <property type="project" value="UniProtKB-KW"/>
</dbReference>
<evidence type="ECO:0000256" key="8">
    <source>
        <dbReference type="ARBA" id="ARBA00046432"/>
    </source>
</evidence>
<gene>
    <name evidence="10" type="ORF">PKNA1_C2_1202200</name>
    <name evidence="11" type="ORF">PKNA1_H1_1202200</name>
</gene>
<proteinExistence type="inferred from homology"/>
<dbReference type="EMBL" id="CWHQ02000013">
    <property type="protein sequence ID" value="SBO24917.1"/>
    <property type="molecule type" value="Genomic_DNA"/>
</dbReference>
<dbReference type="Gene3D" id="3.90.550.10">
    <property type="entry name" value="Spore Coat Polysaccharide Biosynthesis Protein SpsA, Chain A"/>
    <property type="match status" value="1"/>
</dbReference>
<dbReference type="GO" id="GO:0005829">
    <property type="term" value="C:cytosol"/>
    <property type="evidence" value="ECO:0007669"/>
    <property type="project" value="UniProtKB-SubCell"/>
</dbReference>
<dbReference type="Proteomes" id="UP000182128">
    <property type="component" value="Unassembled WGS sequence"/>
</dbReference>
<reference evidence="10" key="1">
    <citation type="submission" date="2016-05" db="EMBL/GenBank/DDBJ databases">
        <authorList>
            <person name="Lavstsen T."/>
            <person name="Jespersen J.S."/>
        </authorList>
    </citation>
    <scope>NUCLEOTIDE SEQUENCE [LARGE SCALE GENOMIC DNA]</scope>
</reference>
<dbReference type="PANTHER" id="PTHR45989:SF1">
    <property type="entry name" value="TRANSLATION INITIATION FACTOR EIF-2B SUBUNIT GAMMA"/>
    <property type="match status" value="1"/>
</dbReference>
<feature type="domain" description="Glucose-1-phosphate adenylyltransferase/Bifunctional protein GlmU-like C-terminal hexapeptide" evidence="9">
    <location>
        <begin position="423"/>
        <end position="493"/>
    </location>
</feature>
<dbReference type="AlphaFoldDB" id="A0A5K1VCJ9"/>
<evidence type="ECO:0000256" key="7">
    <source>
        <dbReference type="ARBA" id="ARBA00044229"/>
    </source>
</evidence>
<dbReference type="GO" id="GO:0002183">
    <property type="term" value="P:cytoplasmic translational initiation"/>
    <property type="evidence" value="ECO:0007669"/>
    <property type="project" value="TreeGrafter"/>
</dbReference>
<evidence type="ECO:0000313" key="13">
    <source>
        <dbReference type="Proteomes" id="UP000182142"/>
    </source>
</evidence>
<evidence type="ECO:0000313" key="10">
    <source>
        <dbReference type="EMBL" id="SBO24917.1"/>
    </source>
</evidence>
<dbReference type="Gene3D" id="2.160.10.10">
    <property type="entry name" value="Hexapeptide repeat proteins"/>
    <property type="match status" value="1"/>
</dbReference>
<dbReference type="OMA" id="NCVINPK"/>
<dbReference type="InterPro" id="IPR051960">
    <property type="entry name" value="eIF2B_gamma"/>
</dbReference>
<dbReference type="PANTHER" id="PTHR45989">
    <property type="entry name" value="TRANSLATION INITIATION FACTOR EIF-2B SUBUNIT GAMMA"/>
    <property type="match status" value="1"/>
</dbReference>
<evidence type="ECO:0000313" key="12">
    <source>
        <dbReference type="Proteomes" id="UP000182128"/>
    </source>
</evidence>
<evidence type="ECO:0000256" key="4">
    <source>
        <dbReference type="ARBA" id="ARBA00022540"/>
    </source>
</evidence>
<sequence>MQSANSSNAKVPVGTFVEFQVIVLTNDENHFASDLCEGTCKGLIKISNRPMIYYILRNLIEQKLKYITIVVNSKYYDEMVSYVNETFPENHKVDDKKSMAGYFIDVEPYTSNNNEELGPIQCLLHIRHRIKSDFIVVNCDIVGFVDFHSLANLFRGENAICALLLLEENQTDNENKKQKREDELLNLENNIWVCIDKNSKVVSIKDSLSMKQSGRLKISKINLTAHRNFILKTDLLDSHVYIFKNYVLDIMDHKTNFTSIKYDLIPYLIKIQNTRRAAEYYSKSEFKFNMYKTLINKYEGGEDNDVSEQKEGAIAPHGTLDQVLTPPALKKRNIVANRKTCILCSSFTSHLPLPNPLYLPNLSQKENIESVVCYVQPKSNGFCQRINSLPNFIKANMLFCVSRHEQLKNVLPPYCFFLMSDKNQSYKDCIISSQFEHEENVILKKSVLGKNVRIKKNSSVNRSIFMDNIIISENCHIQNSIICKNVVIEDNCKLVDCIVRENSVIERNGIFEKETLPLFIS</sequence>
<keyword evidence="3" id="KW-0963">Cytoplasm</keyword>
<evidence type="ECO:0000256" key="3">
    <source>
        <dbReference type="ARBA" id="ARBA00022490"/>
    </source>
</evidence>
<evidence type="ECO:0000256" key="1">
    <source>
        <dbReference type="ARBA" id="ARBA00004514"/>
    </source>
</evidence>
<accession>A0A5K1VCJ9</accession>
<comment type="subcellular location">
    <subcellularLocation>
        <location evidence="1">Cytoplasm</location>
        <location evidence="1">Cytosol</location>
    </subcellularLocation>
</comment>
<dbReference type="SUPFAM" id="SSF53448">
    <property type="entry name" value="Nucleotide-diphospho-sugar transferases"/>
    <property type="match status" value="1"/>
</dbReference>
<evidence type="ECO:0000256" key="5">
    <source>
        <dbReference type="ARBA" id="ARBA00022917"/>
    </source>
</evidence>
<evidence type="ECO:0000256" key="6">
    <source>
        <dbReference type="ARBA" id="ARBA00044196"/>
    </source>
</evidence>
<dbReference type="Pfam" id="PF24894">
    <property type="entry name" value="Hexapep_GlmU"/>
    <property type="match status" value="1"/>
</dbReference>
<evidence type="ECO:0000313" key="11">
    <source>
        <dbReference type="EMBL" id="SBO27924.1"/>
    </source>
</evidence>
<dbReference type="GO" id="GO:0005851">
    <property type="term" value="C:eukaryotic translation initiation factor 2B complex"/>
    <property type="evidence" value="ECO:0007669"/>
    <property type="project" value="TreeGrafter"/>
</dbReference>
<keyword evidence="4 10" id="KW-0396">Initiation factor</keyword>
<dbReference type="Proteomes" id="UP000182142">
    <property type="component" value="Unassembled WGS sequence"/>
</dbReference>
<protein>
    <recommendedName>
        <fullName evidence="6">Translation initiation factor eIF2B subunit gamma</fullName>
    </recommendedName>
    <alternativeName>
        <fullName evidence="7">eIF2B GDP-GTP exchange factor subunit gamma</fullName>
    </alternativeName>
</protein>
<evidence type="ECO:0000256" key="2">
    <source>
        <dbReference type="ARBA" id="ARBA00007878"/>
    </source>
</evidence>
<name>A0A5K1VCJ9_PLAKH</name>
<dbReference type="InterPro" id="IPR056818">
    <property type="entry name" value="GlmU/GlgC-like_hexapep"/>
</dbReference>
<keyword evidence="5" id="KW-0648">Protein biosynthesis</keyword>
<comment type="subunit">
    <text evidence="8">Component of the translation initiation factor 2B (eIF2B) complex which is a heterodecamer of two sets of five different subunits: alpha, beta, gamma, delta and epsilon. Subunits alpha, beta and delta comprise a regulatory subcomplex and subunits epsilon and gamma comprise a catalytic subcomplex. Within the complex, the hexameric regulatory complex resides at the center, with the two heterodimeric catalytic subcomplexes bound on opposite sides.</text>
</comment>
<reference evidence="12 13" key="2">
    <citation type="submission" date="2016-05" db="EMBL/GenBank/DDBJ databases">
        <authorList>
            <person name="Sharaf H."/>
        </authorList>
    </citation>
    <scope>NUCLEOTIDE SEQUENCE [LARGE SCALE GENOMIC DNA]</scope>
    <source>
        <strain evidence="12 13">H</strain>
    </source>
</reference>
<comment type="similarity">
    <text evidence="2">Belongs to the eIF-2B gamma/epsilon subunits family.</text>
</comment>